<name>A0AAD1URK6_EUPCR</name>
<evidence type="ECO:0000313" key="2">
    <source>
        <dbReference type="EMBL" id="CAI2371917.1"/>
    </source>
</evidence>
<evidence type="ECO:0000256" key="1">
    <source>
        <dbReference type="SAM" id="Phobius"/>
    </source>
</evidence>
<sequence length="190" mass="21904">MLSRFDDSYISFIILLFIFFVLLFLKFVDRRRKVCSRKYLEKKQDEVNFHFHLSGENGVFLNETSKDIESKPTEEIIRESEILARNTTFNKTVGKLFFDNDSAETCCIENSEAKIAQAPVISKEPRLIPSRCKSLTLEECILSLNTYNCEKKSISRLVCLTDRSSTTTESTPHKRVRFSTKVVEVAPLNS</sequence>
<accession>A0AAD1URK6</accession>
<dbReference type="EMBL" id="CAMPGE010013172">
    <property type="protein sequence ID" value="CAI2371917.1"/>
    <property type="molecule type" value="Genomic_DNA"/>
</dbReference>
<feature type="transmembrane region" description="Helical" evidence="1">
    <location>
        <begin position="12"/>
        <end position="28"/>
    </location>
</feature>
<keyword evidence="1" id="KW-0812">Transmembrane</keyword>
<evidence type="ECO:0000313" key="3">
    <source>
        <dbReference type="Proteomes" id="UP001295684"/>
    </source>
</evidence>
<reference evidence="2" key="1">
    <citation type="submission" date="2023-07" db="EMBL/GenBank/DDBJ databases">
        <authorList>
            <consortium name="AG Swart"/>
            <person name="Singh M."/>
            <person name="Singh A."/>
            <person name="Seah K."/>
            <person name="Emmerich C."/>
        </authorList>
    </citation>
    <scope>NUCLEOTIDE SEQUENCE</scope>
    <source>
        <strain evidence="2">DP1</strain>
    </source>
</reference>
<keyword evidence="1" id="KW-1133">Transmembrane helix</keyword>
<organism evidence="2 3">
    <name type="scientific">Euplotes crassus</name>
    <dbReference type="NCBI Taxonomy" id="5936"/>
    <lineage>
        <taxon>Eukaryota</taxon>
        <taxon>Sar</taxon>
        <taxon>Alveolata</taxon>
        <taxon>Ciliophora</taxon>
        <taxon>Intramacronucleata</taxon>
        <taxon>Spirotrichea</taxon>
        <taxon>Hypotrichia</taxon>
        <taxon>Euplotida</taxon>
        <taxon>Euplotidae</taxon>
        <taxon>Moneuplotes</taxon>
    </lineage>
</organism>
<comment type="caution">
    <text evidence="2">The sequence shown here is derived from an EMBL/GenBank/DDBJ whole genome shotgun (WGS) entry which is preliminary data.</text>
</comment>
<gene>
    <name evidence="2" type="ORF">ECRASSUSDP1_LOCUS13242</name>
</gene>
<keyword evidence="3" id="KW-1185">Reference proteome</keyword>
<keyword evidence="1" id="KW-0472">Membrane</keyword>
<dbReference type="AlphaFoldDB" id="A0AAD1URK6"/>
<dbReference type="Proteomes" id="UP001295684">
    <property type="component" value="Unassembled WGS sequence"/>
</dbReference>
<protein>
    <submittedName>
        <fullName evidence="2">Uncharacterized protein</fullName>
    </submittedName>
</protein>
<proteinExistence type="predicted"/>